<evidence type="ECO:0000256" key="4">
    <source>
        <dbReference type="ARBA" id="ARBA00022679"/>
    </source>
</evidence>
<evidence type="ECO:0000256" key="2">
    <source>
        <dbReference type="ARBA" id="ARBA00012544"/>
    </source>
</evidence>
<dbReference type="Gene3D" id="3.40.50.2000">
    <property type="entry name" value="Glycogen Phosphorylase B"/>
    <property type="match status" value="1"/>
</dbReference>
<dbReference type="InterPro" id="IPR002213">
    <property type="entry name" value="UDP_glucos_trans"/>
</dbReference>
<proteinExistence type="inferred from homology"/>
<keyword evidence="3" id="KW-0328">Glycosyltransferase</keyword>
<dbReference type="OrthoDB" id="416356at2759"/>
<evidence type="ECO:0000256" key="1">
    <source>
        <dbReference type="ARBA" id="ARBA00009995"/>
    </source>
</evidence>
<feature type="transmembrane region" description="Helical" evidence="7">
    <location>
        <begin position="230"/>
        <end position="249"/>
    </location>
</feature>
<evidence type="ECO:0000256" key="7">
    <source>
        <dbReference type="SAM" id="Phobius"/>
    </source>
</evidence>
<evidence type="ECO:0000256" key="6">
    <source>
        <dbReference type="ARBA" id="ARBA00047475"/>
    </source>
</evidence>
<name>A0A3P7JS73_STRVU</name>
<dbReference type="SUPFAM" id="SSF53756">
    <property type="entry name" value="UDP-Glycosyltransferase/glycogen phosphorylase"/>
    <property type="match status" value="1"/>
</dbReference>
<evidence type="ECO:0000256" key="5">
    <source>
        <dbReference type="ARBA" id="ARBA00022729"/>
    </source>
</evidence>
<keyword evidence="5" id="KW-0732">Signal</keyword>
<reference evidence="8 9" key="1">
    <citation type="submission" date="2018-11" db="EMBL/GenBank/DDBJ databases">
        <authorList>
            <consortium name="Pathogen Informatics"/>
        </authorList>
    </citation>
    <scope>NUCLEOTIDE SEQUENCE [LARGE SCALE GENOMIC DNA]</scope>
</reference>
<evidence type="ECO:0000256" key="3">
    <source>
        <dbReference type="ARBA" id="ARBA00022676"/>
    </source>
</evidence>
<evidence type="ECO:0000313" key="9">
    <source>
        <dbReference type="Proteomes" id="UP000270094"/>
    </source>
</evidence>
<dbReference type="Proteomes" id="UP000270094">
    <property type="component" value="Unassembled WGS sequence"/>
</dbReference>
<comment type="catalytic activity">
    <reaction evidence="6">
        <text>glucuronate acceptor + UDP-alpha-D-glucuronate = acceptor beta-D-glucuronoside + UDP + H(+)</text>
        <dbReference type="Rhea" id="RHEA:21032"/>
        <dbReference type="ChEBI" id="CHEBI:15378"/>
        <dbReference type="ChEBI" id="CHEBI:58052"/>
        <dbReference type="ChEBI" id="CHEBI:58223"/>
        <dbReference type="ChEBI" id="CHEBI:132367"/>
        <dbReference type="ChEBI" id="CHEBI:132368"/>
        <dbReference type="EC" id="2.4.1.17"/>
    </reaction>
</comment>
<keyword evidence="7" id="KW-1133">Transmembrane helix</keyword>
<dbReference type="EC" id="2.4.1.17" evidence="2"/>
<keyword evidence="7" id="KW-0472">Membrane</keyword>
<dbReference type="EMBL" id="UYYB01104003">
    <property type="protein sequence ID" value="VDM79117.1"/>
    <property type="molecule type" value="Genomic_DNA"/>
</dbReference>
<gene>
    <name evidence="8" type="ORF">SVUK_LOCUS14115</name>
</gene>
<dbReference type="GO" id="GO:0015020">
    <property type="term" value="F:glucuronosyltransferase activity"/>
    <property type="evidence" value="ECO:0007669"/>
    <property type="project" value="UniProtKB-EC"/>
</dbReference>
<dbReference type="PANTHER" id="PTHR48043">
    <property type="entry name" value="EG:EG0003.4 PROTEIN-RELATED"/>
    <property type="match status" value="1"/>
</dbReference>
<organism evidence="8 9">
    <name type="scientific">Strongylus vulgaris</name>
    <name type="common">Blood worm</name>
    <dbReference type="NCBI Taxonomy" id="40348"/>
    <lineage>
        <taxon>Eukaryota</taxon>
        <taxon>Metazoa</taxon>
        <taxon>Ecdysozoa</taxon>
        <taxon>Nematoda</taxon>
        <taxon>Chromadorea</taxon>
        <taxon>Rhabditida</taxon>
        <taxon>Rhabditina</taxon>
        <taxon>Rhabditomorpha</taxon>
        <taxon>Strongyloidea</taxon>
        <taxon>Strongylidae</taxon>
        <taxon>Strongylus</taxon>
    </lineage>
</organism>
<dbReference type="InterPro" id="IPR050271">
    <property type="entry name" value="UDP-glycosyltransferase"/>
</dbReference>
<dbReference type="PANTHER" id="PTHR48043:SF145">
    <property type="entry name" value="FI06409P-RELATED"/>
    <property type="match status" value="1"/>
</dbReference>
<comment type="similarity">
    <text evidence="1">Belongs to the UDP-glycosyltransferase family.</text>
</comment>
<evidence type="ECO:0000313" key="8">
    <source>
        <dbReference type="EMBL" id="VDM79117.1"/>
    </source>
</evidence>
<keyword evidence="7" id="KW-0812">Transmembrane</keyword>
<keyword evidence="9" id="KW-1185">Reference proteome</keyword>
<accession>A0A3P7JS73</accession>
<protein>
    <recommendedName>
        <fullName evidence="2">glucuronosyltransferase</fullName>
        <ecNumber evidence="2">2.4.1.17</ecNumber>
    </recommendedName>
</protein>
<keyword evidence="4" id="KW-0808">Transferase</keyword>
<dbReference type="Pfam" id="PF00201">
    <property type="entry name" value="UDPGT"/>
    <property type="match status" value="2"/>
</dbReference>
<dbReference type="AlphaFoldDB" id="A0A3P7JS73"/>
<sequence length="269" mass="30706">MITDKETAIFREKIDPNFPDLIELARKCPLVMVNSNELYDFPRPTLAKIVNIGGVGAQLKDVEPLSHEFQQIVDVAKGIVVFSFGSVAPSDRMPFAWKMAFIDAFKRFPDYHFIWRYVGTVSAGVPLITIPLFGDQPKNSKLAEQHHFALRIHKSEINADTVAEVLKKILTDQSYSHNIKRLAQMVRKKPESVSHLLVSWTEFVAEFKTLDNLVPAGNKLNFIQYHSIDVISLLLCIIFTICFILWKSLKFALLKLLPMTFSSRKQKNE</sequence>